<dbReference type="OrthoDB" id="10255543at2759"/>
<reference evidence="2 3" key="1">
    <citation type="journal article" date="2018" name="PLoS ONE">
        <title>The draft genome of Kipferlia bialata reveals reductive genome evolution in fornicate parasites.</title>
        <authorList>
            <person name="Tanifuji G."/>
            <person name="Takabayashi S."/>
            <person name="Kume K."/>
            <person name="Takagi M."/>
            <person name="Nakayama T."/>
            <person name="Kamikawa R."/>
            <person name="Inagaki Y."/>
            <person name="Hashimoto T."/>
        </authorList>
    </citation>
    <scope>NUCLEOTIDE SEQUENCE [LARGE SCALE GENOMIC DNA]</scope>
    <source>
        <strain evidence="2">NY0173</strain>
    </source>
</reference>
<dbReference type="SUPFAM" id="SSF55394">
    <property type="entry name" value="Bactericidal permeability-increasing protein, BPI"/>
    <property type="match status" value="2"/>
</dbReference>
<dbReference type="PANTHER" id="PTHR10504">
    <property type="entry name" value="BACTERICIDAL PERMEABILITY-INCREASING BPI PROTEIN-RELATED"/>
    <property type="match status" value="1"/>
</dbReference>
<dbReference type="AlphaFoldDB" id="A0A9K3D3F8"/>
<dbReference type="Proteomes" id="UP000265618">
    <property type="component" value="Unassembled WGS sequence"/>
</dbReference>
<organism evidence="2 3">
    <name type="scientific">Kipferlia bialata</name>
    <dbReference type="NCBI Taxonomy" id="797122"/>
    <lineage>
        <taxon>Eukaryota</taxon>
        <taxon>Metamonada</taxon>
        <taxon>Carpediemonas-like organisms</taxon>
        <taxon>Kipferlia</taxon>
    </lineage>
</organism>
<keyword evidence="3" id="KW-1185">Reference proteome</keyword>
<sequence length="281" mass="31069">YYYDECGVFQLNLEEFSFDLGDISIHLDGGASWLYNLVVNVFIDVIQDLFADQLDQVLAVTLRDFINDKIVNGKRLECPSADGEVMQDMRYTSVANIGTDFVSLHTSDYFYPKDEANTLDYSFRPVDAEKPDLLSSEDSQVVVDRAVFESLYAAYQTQGLIGGHIDHDTVIPSYQNMLTTNQLAAIAPELYAAYGPNQPISLAMRAGLEPQVSILPSAAYLNVTGTVDVFVGGSVPEEGEADLSLVMSYGLAGLPTTRTEQQTDFALYMFPYFQASLFNTT</sequence>
<accession>A0A9K3D3F8</accession>
<dbReference type="Gene3D" id="3.15.10.10">
    <property type="entry name" value="Bactericidal permeability-increasing protein, domain 1"/>
    <property type="match status" value="1"/>
</dbReference>
<dbReference type="EMBL" id="BDIP01002979">
    <property type="protein sequence ID" value="GIQ87113.1"/>
    <property type="molecule type" value="Genomic_DNA"/>
</dbReference>
<feature type="domain" description="Lipid-binding serum glycoprotein C-terminal" evidence="1">
    <location>
        <begin position="141"/>
        <end position="232"/>
    </location>
</feature>
<dbReference type="Pfam" id="PF02886">
    <property type="entry name" value="LBP_BPI_CETP_C"/>
    <property type="match status" value="1"/>
</dbReference>
<dbReference type="InterPro" id="IPR032942">
    <property type="entry name" value="BPI/LBP/Plunc"/>
</dbReference>
<evidence type="ECO:0000313" key="2">
    <source>
        <dbReference type="EMBL" id="GIQ87113.1"/>
    </source>
</evidence>
<feature type="non-terminal residue" evidence="2">
    <location>
        <position position="281"/>
    </location>
</feature>
<evidence type="ECO:0000313" key="3">
    <source>
        <dbReference type="Proteomes" id="UP000265618"/>
    </source>
</evidence>
<dbReference type="GO" id="GO:0008289">
    <property type="term" value="F:lipid binding"/>
    <property type="evidence" value="ECO:0007669"/>
    <property type="project" value="InterPro"/>
</dbReference>
<name>A0A9K3D3F8_9EUKA</name>
<feature type="non-terminal residue" evidence="2">
    <location>
        <position position="1"/>
    </location>
</feature>
<proteinExistence type="predicted"/>
<dbReference type="InterPro" id="IPR001124">
    <property type="entry name" value="Lipid-bd_serum_glycop_C"/>
</dbReference>
<evidence type="ECO:0000259" key="1">
    <source>
        <dbReference type="Pfam" id="PF02886"/>
    </source>
</evidence>
<dbReference type="InterPro" id="IPR017943">
    <property type="entry name" value="Bactericidal_perm-incr_a/b_dom"/>
</dbReference>
<dbReference type="Gene3D" id="3.15.20.10">
    <property type="entry name" value="Bactericidal permeability-increasing protein, domain 2"/>
    <property type="match status" value="1"/>
</dbReference>
<comment type="caution">
    <text evidence="2">The sequence shown here is derived from an EMBL/GenBank/DDBJ whole genome shotgun (WGS) entry which is preliminary data.</text>
</comment>
<dbReference type="PANTHER" id="PTHR10504:SF131">
    <property type="entry name" value="BPI2 DOMAIN-CONTAINING PROTEIN"/>
    <property type="match status" value="1"/>
</dbReference>
<protein>
    <recommendedName>
        <fullName evidence="1">Lipid-binding serum glycoprotein C-terminal domain-containing protein</fullName>
    </recommendedName>
</protein>
<gene>
    <name evidence="2" type="ORF">KIPB_009087</name>
</gene>